<dbReference type="PANTHER" id="PTHR12268:SF14">
    <property type="entry name" value="DYSTROPHIN-1"/>
    <property type="match status" value="1"/>
</dbReference>
<dbReference type="GO" id="GO:0005737">
    <property type="term" value="C:cytoplasm"/>
    <property type="evidence" value="ECO:0007669"/>
    <property type="project" value="UniProtKB-SubCell"/>
</dbReference>
<dbReference type="Pfam" id="PF09068">
    <property type="entry name" value="EF-hand_2"/>
    <property type="match status" value="1"/>
</dbReference>
<evidence type="ECO:0000259" key="8">
    <source>
        <dbReference type="Pfam" id="PF09069"/>
    </source>
</evidence>
<dbReference type="Gene3D" id="6.10.140.70">
    <property type="match status" value="1"/>
</dbReference>
<dbReference type="InterPro" id="IPR015154">
    <property type="entry name" value="EF-hand_dom_typ2"/>
</dbReference>
<evidence type="ECO:0008006" key="11">
    <source>
        <dbReference type="Google" id="ProtNLM"/>
    </source>
</evidence>
<feature type="compositionally biased region" description="Low complexity" evidence="6">
    <location>
        <begin position="490"/>
        <end position="505"/>
    </location>
</feature>
<evidence type="ECO:0000256" key="3">
    <source>
        <dbReference type="ARBA" id="ARBA00022490"/>
    </source>
</evidence>
<accession>A0AAV6VLZ4</accession>
<dbReference type="Pfam" id="PF09069">
    <property type="entry name" value="EF-hand_3"/>
    <property type="match status" value="1"/>
</dbReference>
<evidence type="ECO:0000256" key="6">
    <source>
        <dbReference type="SAM" id="MobiDB-lite"/>
    </source>
</evidence>
<sequence>MLPCFKGATSGLWERDVSNSQNAVYTSVSDFDQDRLPKISKIIESLRQFDGFKYSAYRTAFKLRTIQKASKLHMVELSVINSILKDYECNENSMNEVITLDKAENLICTLYTEAGKRTGISEEPNVMALLFLAFLQNTFAQDDKPLLFIHVKIALVLFSSAKLSEKFKYFFFYCANGNTISRENLHQLLFCLSKVAEVVGEKVTFGAHLVPASVKHLLKYSKGQVTLKKFQKWLLLEPQSLVWVSTLHRISASENNQHSVSCTLSSNLENKSMLSVQNKLPFARCPTKPYLSFDEESLYESLRDITRNASRNSLLHHTLKKTTAAYIVKELSSIVKKLEDDKKQISVVVENFSKENVSANLQSNCELKNTGKEVFNGECLQTFNFSLEKQLGRLKELLQGLQSSTIPPKDSPQFVSPVLHVPFNKAAHFFESTPLNSANFPTEAPKIQIPFTDSRLSDSENMTEQQRNHSTSLDFTTVLSSPTISDFPDSGNSSNSVSSLSKPSENYSASMSLGISRYLNVMSSLNLSEKMAKIAENNLSPVYMHSGSDFSRSITSQRSAECRYSATPMRSCKSVPSLDKASPMFSISKNESLEALELELQTMLQHIEDLLPQVSEISNSSLSEEKEAVATAISNMENAVKKLSHLSLALSIGSTDL</sequence>
<keyword evidence="10" id="KW-1185">Reference proteome</keyword>
<feature type="compositionally biased region" description="Polar residues" evidence="6">
    <location>
        <begin position="459"/>
        <end position="484"/>
    </location>
</feature>
<dbReference type="InterPro" id="IPR015153">
    <property type="entry name" value="EF-hand_dom_typ1"/>
</dbReference>
<comment type="subcellular location">
    <subcellularLocation>
        <location evidence="1">Cell membrane</location>
        <location evidence="1">Sarcolemma</location>
        <topology evidence="1">Peripheral membrane protein</topology>
        <orientation evidence="1">Cytoplasmic side</orientation>
    </subcellularLocation>
    <subcellularLocation>
        <location evidence="2">Cytoplasm</location>
    </subcellularLocation>
</comment>
<proteinExistence type="predicted"/>
<dbReference type="SUPFAM" id="SSF47473">
    <property type="entry name" value="EF-hand"/>
    <property type="match status" value="2"/>
</dbReference>
<dbReference type="PANTHER" id="PTHR12268">
    <property type="entry name" value="E3 UBIQUITIN-PROTEIN LIGASE KCMF1"/>
    <property type="match status" value="1"/>
</dbReference>
<evidence type="ECO:0000259" key="7">
    <source>
        <dbReference type="Pfam" id="PF09068"/>
    </source>
</evidence>
<name>A0AAV6VLZ4_9ARAC</name>
<dbReference type="InterPro" id="IPR011992">
    <property type="entry name" value="EF-hand-dom_pair"/>
</dbReference>
<dbReference type="GO" id="GO:0016010">
    <property type="term" value="C:dystrophin-associated glycoprotein complex"/>
    <property type="evidence" value="ECO:0007669"/>
    <property type="project" value="UniProtKB-ARBA"/>
</dbReference>
<dbReference type="Proteomes" id="UP000827092">
    <property type="component" value="Unassembled WGS sequence"/>
</dbReference>
<dbReference type="InterPro" id="IPR050774">
    <property type="entry name" value="KCMF1/Dystrophin"/>
</dbReference>
<comment type="caution">
    <text evidence="9">The sequence shown here is derived from an EMBL/GenBank/DDBJ whole genome shotgun (WGS) entry which is preliminary data.</text>
</comment>
<gene>
    <name evidence="9" type="ORF">JTE90_004317</name>
</gene>
<keyword evidence="4" id="KW-0106">Calcium</keyword>
<evidence type="ECO:0000256" key="2">
    <source>
        <dbReference type="ARBA" id="ARBA00004496"/>
    </source>
</evidence>
<dbReference type="EMBL" id="JAFNEN010000059">
    <property type="protein sequence ID" value="KAG8197048.1"/>
    <property type="molecule type" value="Genomic_DNA"/>
</dbReference>
<feature type="domain" description="EF-hand" evidence="8">
    <location>
        <begin position="163"/>
        <end position="250"/>
    </location>
</feature>
<evidence type="ECO:0000256" key="5">
    <source>
        <dbReference type="ARBA" id="ARBA00023212"/>
    </source>
</evidence>
<organism evidence="9 10">
    <name type="scientific">Oedothorax gibbosus</name>
    <dbReference type="NCBI Taxonomy" id="931172"/>
    <lineage>
        <taxon>Eukaryota</taxon>
        <taxon>Metazoa</taxon>
        <taxon>Ecdysozoa</taxon>
        <taxon>Arthropoda</taxon>
        <taxon>Chelicerata</taxon>
        <taxon>Arachnida</taxon>
        <taxon>Araneae</taxon>
        <taxon>Araneomorphae</taxon>
        <taxon>Entelegynae</taxon>
        <taxon>Araneoidea</taxon>
        <taxon>Linyphiidae</taxon>
        <taxon>Erigoninae</taxon>
        <taxon>Oedothorax</taxon>
    </lineage>
</organism>
<evidence type="ECO:0000256" key="1">
    <source>
        <dbReference type="ARBA" id="ARBA00004278"/>
    </source>
</evidence>
<evidence type="ECO:0000313" key="9">
    <source>
        <dbReference type="EMBL" id="KAG8197048.1"/>
    </source>
</evidence>
<dbReference type="AlphaFoldDB" id="A0AAV6VLZ4"/>
<evidence type="ECO:0000313" key="10">
    <source>
        <dbReference type="Proteomes" id="UP000827092"/>
    </source>
</evidence>
<keyword evidence="3" id="KW-0963">Cytoplasm</keyword>
<reference evidence="9 10" key="1">
    <citation type="journal article" date="2022" name="Nat. Ecol. Evol.">
        <title>A masculinizing supergene underlies an exaggerated male reproductive morph in a spider.</title>
        <authorList>
            <person name="Hendrickx F."/>
            <person name="De Corte Z."/>
            <person name="Sonet G."/>
            <person name="Van Belleghem S.M."/>
            <person name="Kostlbacher S."/>
            <person name="Vangestel C."/>
        </authorList>
    </citation>
    <scope>NUCLEOTIDE SEQUENCE [LARGE SCALE GENOMIC DNA]</scope>
    <source>
        <strain evidence="9">W744_W776</strain>
    </source>
</reference>
<feature type="region of interest" description="Disordered" evidence="6">
    <location>
        <begin position="453"/>
        <end position="505"/>
    </location>
</feature>
<evidence type="ECO:0000256" key="4">
    <source>
        <dbReference type="ARBA" id="ARBA00022837"/>
    </source>
</evidence>
<keyword evidence="5" id="KW-0206">Cytoskeleton</keyword>
<dbReference type="Gene3D" id="1.10.238.10">
    <property type="entry name" value="EF-hand"/>
    <property type="match status" value="1"/>
</dbReference>
<feature type="domain" description="EF-hand" evidence="7">
    <location>
        <begin position="41"/>
        <end position="158"/>
    </location>
</feature>
<protein>
    <recommendedName>
        <fullName evidence="11">Dystrophin</fullName>
    </recommendedName>
</protein>